<proteinExistence type="predicted"/>
<sequence>MMDESRMDWRAVLARVFRYLSNGVLAVYVVYWWGAVFYDGPLGQANLWNALLACLWLAGVVVLWRRLALRWQRVLSVFGMSLLVIIPWSFIQPSNDKEWAEDFAETGTVSVDGDVITFHNFRDFDYTRDGEVTPRWVTRKVHYSKLQGLDIFHDRFLGNLMAHPILSFDFGDDGHICLSIETRREKGETFSPFGGLYKMFELQYIFASEEDAVRVRTNIREEPVYLYRSAIPLEEVQQLFLSSIDVQNHLAEHPQFYNVVNANCTTSIRNQIPEDRRSPFDIRMLVNGLLDQYLYQKEAIVSEGLSFEELRERCLIDEVARAAHDDPQFSQRIREGRPGQNRGAD</sequence>
<keyword evidence="1" id="KW-0472">Membrane</keyword>
<dbReference type="InterPro" id="IPR025178">
    <property type="entry name" value="Lnb_N"/>
</dbReference>
<evidence type="ECO:0000313" key="4">
    <source>
        <dbReference type="Proteomes" id="UP001597389"/>
    </source>
</evidence>
<feature type="transmembrane region" description="Helical" evidence="1">
    <location>
        <begin position="12"/>
        <end position="33"/>
    </location>
</feature>
<dbReference type="Pfam" id="PF13387">
    <property type="entry name" value="Lnb_N"/>
    <property type="match status" value="1"/>
</dbReference>
<keyword evidence="4" id="KW-1185">Reference proteome</keyword>
<feature type="transmembrane region" description="Helical" evidence="1">
    <location>
        <begin position="71"/>
        <end position="91"/>
    </location>
</feature>
<keyword evidence="1" id="KW-1133">Transmembrane helix</keyword>
<dbReference type="Proteomes" id="UP001597389">
    <property type="component" value="Unassembled WGS sequence"/>
</dbReference>
<protein>
    <submittedName>
        <fullName evidence="3">DUF4105 domain-containing protein</fullName>
    </submittedName>
</protein>
<comment type="caution">
    <text evidence="3">The sequence shown here is derived from an EMBL/GenBank/DDBJ whole genome shotgun (WGS) entry which is preliminary data.</text>
</comment>
<feature type="domain" description="Lnb N-terminal periplasmic" evidence="2">
    <location>
        <begin position="133"/>
        <end position="286"/>
    </location>
</feature>
<name>A0ABW4ZAY2_9BACT</name>
<keyword evidence="1" id="KW-0812">Transmembrane</keyword>
<feature type="transmembrane region" description="Helical" evidence="1">
    <location>
        <begin position="45"/>
        <end position="64"/>
    </location>
</feature>
<evidence type="ECO:0000313" key="3">
    <source>
        <dbReference type="EMBL" id="MFD2159032.1"/>
    </source>
</evidence>
<evidence type="ECO:0000256" key="1">
    <source>
        <dbReference type="SAM" id="Phobius"/>
    </source>
</evidence>
<dbReference type="RefSeq" id="WP_377087386.1">
    <property type="nucleotide sequence ID" value="NZ_JBHSJL010000014.1"/>
</dbReference>
<reference evidence="4" key="1">
    <citation type="journal article" date="2019" name="Int. J. Syst. Evol. Microbiol.">
        <title>The Global Catalogue of Microorganisms (GCM) 10K type strain sequencing project: providing services to taxonomists for standard genome sequencing and annotation.</title>
        <authorList>
            <consortium name="The Broad Institute Genomics Platform"/>
            <consortium name="The Broad Institute Genome Sequencing Center for Infectious Disease"/>
            <person name="Wu L."/>
            <person name="Ma J."/>
        </authorList>
    </citation>
    <scope>NUCLEOTIDE SEQUENCE [LARGE SCALE GENOMIC DNA]</scope>
    <source>
        <strain evidence="4">CCUG 57942</strain>
    </source>
</reference>
<organism evidence="3 4">
    <name type="scientific">Rubritalea tangerina</name>
    <dbReference type="NCBI Taxonomy" id="430798"/>
    <lineage>
        <taxon>Bacteria</taxon>
        <taxon>Pseudomonadati</taxon>
        <taxon>Verrucomicrobiota</taxon>
        <taxon>Verrucomicrobiia</taxon>
        <taxon>Verrucomicrobiales</taxon>
        <taxon>Rubritaleaceae</taxon>
        <taxon>Rubritalea</taxon>
    </lineage>
</organism>
<accession>A0ABW4ZAY2</accession>
<evidence type="ECO:0000259" key="2">
    <source>
        <dbReference type="Pfam" id="PF13387"/>
    </source>
</evidence>
<gene>
    <name evidence="3" type="ORF">ACFSW8_08990</name>
</gene>
<dbReference type="EMBL" id="JBHUJB010000035">
    <property type="protein sequence ID" value="MFD2159032.1"/>
    <property type="molecule type" value="Genomic_DNA"/>
</dbReference>